<feature type="region of interest" description="Disordered" evidence="1">
    <location>
        <begin position="194"/>
        <end position="627"/>
    </location>
</feature>
<sequence length="1044" mass="112046">MNRLRGKKKNKDDAFPARPSIDTESSGPFRMFAKKKSQEEEEPKKVVDLTAALPPSDDFRTSLLMTGLSARFSMLREQDDPHSKLGKASDDSVLFPKRHSRLGDYGLAAALPDITEIESIKAPPFARVDSYVSSDDAASTNGSIMNRGKPSDGNNLFGGRQKIYKIPVGSTAKGGGMGGRALYDDDVAQSAFQRWRQAERERHSLERDRKDEPADAADPDYSRRRETSSTTSSAAARNSTAATSVASSQPASVKDWPVNQSSTTLERSVTRTRRLYEQGLSQDLHEQQSSALSRMDTLSRARQLGSRTPEPAPLVPSPTGMAFGERPQERRPIISKASAPNLRSFSPPTASSSTYTMSPPESTSKFSNKLDPKPNYGGNPPLSPPISESEDYPVLPIQPNDRGKATAMGVFQRPVQQYDESKYAQRQRQLQQGREMPSSDSNLVLGGTFRSASSSSSRRSEKTMASMEVAARKETHSTTFFDDSDDASVDNRSSIPSIPPHLTIDRPDDQDHPALRGAALPTPMSLSSLALSDETDSLADKPGELSPDQPLDSPTLGPNSGLSGLVRQHLRHDSVASSISGITDRDSMALPSSGGKPNRRREQADKVSPVSDGPRIREDGLAGNQDDFARHLADGARRVRERLTTYVETDAPSTPLNAANKDEGALRPNGLGILRSKSSRGSLRDRHDQEPGQSRLFKAQMPSSMSAGSSVSTHTSFASARDDGPGSSERLAGKESPSMNKDDSAPAGLKAFRQARRELQKMKELETRQRYQKSTGEMGHAEEGGTTHPAFLNRRPRDESANSNRSSECSRAASDSRERSGSEASTVMTSYMRGARQRNGSVTYDEYQGPYGGLGRSSPNNGLTGLAGWDIRPSTGTSMSPSQSTGAIDGTGRRSGPRGSSKAGSPNPQRHKMLHEGQPYRSAGLPSAAASTPNLHAAVAAAPPLPPINPRRKNGFGATMVRPAMEHASASHGSLSGGSEAYATAPTSEDEGFPKYRLGGRRATAGDGGRAKATSPPKLSARTMVSQVNMTRGGLPGGDCLSVA</sequence>
<accession>A0A367LQ09</accession>
<feature type="compositionally biased region" description="Polar residues" evidence="1">
    <location>
        <begin position="341"/>
        <end position="367"/>
    </location>
</feature>
<feature type="compositionally biased region" description="Low complexity" evidence="1">
    <location>
        <begin position="968"/>
        <end position="981"/>
    </location>
</feature>
<comment type="caution">
    <text evidence="2">The sequence shown here is derived from an EMBL/GenBank/DDBJ whole genome shotgun (WGS) entry which is preliminary data.</text>
</comment>
<name>A0A367LQ09_9HYPO</name>
<feature type="region of interest" description="Disordered" evidence="1">
    <location>
        <begin position="968"/>
        <end position="1019"/>
    </location>
</feature>
<feature type="compositionally biased region" description="Basic and acidic residues" evidence="1">
    <location>
        <begin position="36"/>
        <end position="45"/>
    </location>
</feature>
<feature type="compositionally biased region" description="Polar residues" evidence="1">
    <location>
        <begin position="258"/>
        <end position="267"/>
    </location>
</feature>
<evidence type="ECO:0000256" key="1">
    <source>
        <dbReference type="SAM" id="MobiDB-lite"/>
    </source>
</evidence>
<evidence type="ECO:0000313" key="3">
    <source>
        <dbReference type="Proteomes" id="UP000253664"/>
    </source>
</evidence>
<feature type="compositionally biased region" description="Basic and acidic residues" evidence="1">
    <location>
        <begin position="755"/>
        <end position="769"/>
    </location>
</feature>
<feature type="compositionally biased region" description="Basic and acidic residues" evidence="1">
    <location>
        <begin position="503"/>
        <end position="514"/>
    </location>
</feature>
<feature type="compositionally biased region" description="Basic and acidic residues" evidence="1">
    <location>
        <begin position="196"/>
        <end position="213"/>
    </location>
</feature>
<reference evidence="2 3" key="1">
    <citation type="journal article" date="2015" name="BMC Genomics">
        <title>Insights from the genome of Ophiocordyceps polyrhachis-furcata to pathogenicity and host specificity in insect fungi.</title>
        <authorList>
            <person name="Wichadakul D."/>
            <person name="Kobmoo N."/>
            <person name="Ingsriswang S."/>
            <person name="Tangphatsornruang S."/>
            <person name="Chantasingh D."/>
            <person name="Luangsa-ard J.J."/>
            <person name="Eurwilaichitr L."/>
        </authorList>
    </citation>
    <scope>NUCLEOTIDE SEQUENCE [LARGE SCALE GENOMIC DNA]</scope>
    <source>
        <strain evidence="2 3">BCC 54312</strain>
    </source>
</reference>
<protein>
    <submittedName>
        <fullName evidence="2">Uncharacterized protein</fullName>
    </submittedName>
</protein>
<feature type="region of interest" description="Disordered" evidence="1">
    <location>
        <begin position="1"/>
        <end position="45"/>
    </location>
</feature>
<dbReference type="AlphaFoldDB" id="A0A367LQ09"/>
<feature type="compositionally biased region" description="Polar residues" evidence="1">
    <location>
        <begin position="424"/>
        <end position="442"/>
    </location>
</feature>
<proteinExistence type="predicted"/>
<dbReference type="STRING" id="1330021.A0A367LQ09"/>
<feature type="compositionally biased region" description="Low complexity" evidence="1">
    <location>
        <begin position="228"/>
        <end position="252"/>
    </location>
</feature>
<feature type="region of interest" description="Disordered" evidence="1">
    <location>
        <begin position="135"/>
        <end position="158"/>
    </location>
</feature>
<organism evidence="2 3">
    <name type="scientific">Ophiocordyceps polyrhachis-furcata BCC 54312</name>
    <dbReference type="NCBI Taxonomy" id="1330021"/>
    <lineage>
        <taxon>Eukaryota</taxon>
        <taxon>Fungi</taxon>
        <taxon>Dikarya</taxon>
        <taxon>Ascomycota</taxon>
        <taxon>Pezizomycotina</taxon>
        <taxon>Sordariomycetes</taxon>
        <taxon>Hypocreomycetidae</taxon>
        <taxon>Hypocreales</taxon>
        <taxon>Ophiocordycipitaceae</taxon>
        <taxon>Ophiocordyceps</taxon>
    </lineage>
</organism>
<dbReference type="Proteomes" id="UP000253664">
    <property type="component" value="Unassembled WGS sequence"/>
</dbReference>
<feature type="region of interest" description="Disordered" evidence="1">
    <location>
        <begin position="647"/>
        <end position="914"/>
    </location>
</feature>
<gene>
    <name evidence="2" type="ORF">L249_2646</name>
</gene>
<dbReference type="OrthoDB" id="5335210at2759"/>
<feature type="compositionally biased region" description="Low complexity" evidence="1">
    <location>
        <begin position="703"/>
        <end position="716"/>
    </location>
</feature>
<keyword evidence="3" id="KW-1185">Reference proteome</keyword>
<feature type="compositionally biased region" description="Polar residues" evidence="1">
    <location>
        <begin position="874"/>
        <end position="886"/>
    </location>
</feature>
<evidence type="ECO:0000313" key="2">
    <source>
        <dbReference type="EMBL" id="RCI16533.1"/>
    </source>
</evidence>
<dbReference type="EMBL" id="LKCN02000001">
    <property type="protein sequence ID" value="RCI16533.1"/>
    <property type="molecule type" value="Genomic_DNA"/>
</dbReference>